<feature type="domain" description="Zn(2)-C6 fungal-type" evidence="6">
    <location>
        <begin position="128"/>
        <end position="156"/>
    </location>
</feature>
<proteinExistence type="predicted"/>
<dbReference type="HOGENOM" id="CLU_020030_0_0_1"/>
<reference evidence="8" key="1">
    <citation type="journal article" date="2005" name="Nature">
        <title>Sequencing of Aspergillus nidulans and comparative analysis with A. fumigatus and A. oryzae.</title>
        <authorList>
            <person name="Galagan J.E."/>
            <person name="Calvo S.E."/>
            <person name="Cuomo C."/>
            <person name="Ma L.J."/>
            <person name="Wortman J.R."/>
            <person name="Batzoglou S."/>
            <person name="Lee S.I."/>
            <person name="Basturkmen M."/>
            <person name="Spevak C.C."/>
            <person name="Clutterbuck J."/>
            <person name="Kapitonov V."/>
            <person name="Jurka J."/>
            <person name="Scazzocchio C."/>
            <person name="Farman M."/>
            <person name="Butler J."/>
            <person name="Purcell S."/>
            <person name="Harris S."/>
            <person name="Braus G.H."/>
            <person name="Draht O."/>
            <person name="Busch S."/>
            <person name="D'Enfert C."/>
            <person name="Bouchier C."/>
            <person name="Goldman G.H."/>
            <person name="Bell-Pedersen D."/>
            <person name="Griffiths-Jones S."/>
            <person name="Doonan J.H."/>
            <person name="Yu J."/>
            <person name="Vienken K."/>
            <person name="Pain A."/>
            <person name="Freitag M."/>
            <person name="Selker E.U."/>
            <person name="Archer D.B."/>
            <person name="Penalva M.A."/>
            <person name="Oakley B.R."/>
            <person name="Momany M."/>
            <person name="Tanaka T."/>
            <person name="Kumagai T."/>
            <person name="Asai K."/>
            <person name="Machida M."/>
            <person name="Nierman W.C."/>
            <person name="Denning D.W."/>
            <person name="Caddick M."/>
            <person name="Hynes M."/>
            <person name="Paoletti M."/>
            <person name="Fischer R."/>
            <person name="Miller B."/>
            <person name="Dyer P."/>
            <person name="Sachs M.S."/>
            <person name="Osmani S.A."/>
            <person name="Birren B.W."/>
        </authorList>
    </citation>
    <scope>NUCLEOTIDE SEQUENCE [LARGE SCALE GENOMIC DNA]</scope>
    <source>
        <strain evidence="8">FGSC A4 / ATCC 38163 / CBS 112.46 / NRRL 194 / M139</strain>
    </source>
</reference>
<dbReference type="OrthoDB" id="5130013at2759"/>
<dbReference type="InterPro" id="IPR001138">
    <property type="entry name" value="Zn2Cys6_DnaBD"/>
</dbReference>
<dbReference type="SMART" id="SM00066">
    <property type="entry name" value="GAL4"/>
    <property type="match status" value="1"/>
</dbReference>
<keyword evidence="3" id="KW-0238">DNA-binding</keyword>
<dbReference type="Gene3D" id="4.10.240.10">
    <property type="entry name" value="Zn(2)-C6 fungal-type DNA-binding domain"/>
    <property type="match status" value="1"/>
</dbReference>
<dbReference type="GO" id="GO:0008270">
    <property type="term" value="F:zinc ion binding"/>
    <property type="evidence" value="ECO:0007669"/>
    <property type="project" value="InterPro"/>
</dbReference>
<dbReference type="EMBL" id="BN001306">
    <property type="protein sequence ID" value="CBF83002.1"/>
    <property type="molecule type" value="Genomic_DNA"/>
</dbReference>
<dbReference type="Pfam" id="PF11951">
    <property type="entry name" value="Fungal_trans_2"/>
    <property type="match status" value="1"/>
</dbReference>
<organism evidence="7 8">
    <name type="scientific">Emericella nidulans (strain FGSC A4 / ATCC 38163 / CBS 112.46 / NRRL 194 / M139)</name>
    <name type="common">Aspergillus nidulans</name>
    <dbReference type="NCBI Taxonomy" id="227321"/>
    <lineage>
        <taxon>Eukaryota</taxon>
        <taxon>Fungi</taxon>
        <taxon>Dikarya</taxon>
        <taxon>Ascomycota</taxon>
        <taxon>Pezizomycotina</taxon>
        <taxon>Eurotiomycetes</taxon>
        <taxon>Eurotiomycetidae</taxon>
        <taxon>Eurotiales</taxon>
        <taxon>Aspergillaceae</taxon>
        <taxon>Aspergillus</taxon>
        <taxon>Aspergillus subgen. Nidulantes</taxon>
    </lineage>
</organism>
<evidence type="ECO:0000313" key="7">
    <source>
        <dbReference type="EMBL" id="CBF83002.1"/>
    </source>
</evidence>
<dbReference type="STRING" id="227321.Q5B830"/>
<dbReference type="InterPro" id="IPR021858">
    <property type="entry name" value="Fun_TF"/>
</dbReference>
<keyword evidence="8" id="KW-1185">Reference proteome</keyword>
<gene>
    <name evidence="7" type="ORF">ANIA_03300</name>
</gene>
<dbReference type="GO" id="GO:0000976">
    <property type="term" value="F:transcription cis-regulatory region binding"/>
    <property type="evidence" value="ECO:0000318"/>
    <property type="project" value="GO_Central"/>
</dbReference>
<evidence type="ECO:0000256" key="3">
    <source>
        <dbReference type="ARBA" id="ARBA00023125"/>
    </source>
</evidence>
<name>Q5B830_EMENI</name>
<accession>Q5B830</accession>
<dbReference type="eggNOG" id="ENOG502SH4R">
    <property type="taxonomic scope" value="Eukaryota"/>
</dbReference>
<dbReference type="GeneID" id="2873763"/>
<evidence type="ECO:0000256" key="1">
    <source>
        <dbReference type="ARBA" id="ARBA00004123"/>
    </source>
</evidence>
<dbReference type="GO" id="GO:0003700">
    <property type="term" value="F:DNA-binding transcription factor activity"/>
    <property type="evidence" value="ECO:0000318"/>
    <property type="project" value="GO_Central"/>
</dbReference>
<dbReference type="GO" id="GO:0000981">
    <property type="term" value="F:DNA-binding transcription factor activity, RNA polymerase II-specific"/>
    <property type="evidence" value="ECO:0007669"/>
    <property type="project" value="InterPro"/>
</dbReference>
<dbReference type="CDD" id="cd00067">
    <property type="entry name" value="GAL4"/>
    <property type="match status" value="1"/>
</dbReference>
<sequence>MVSLDERHSRFPLKPVVFRRHGSPRKSHHPHRLDLATLTGLSWPLWSEIRDLLGAVRIVDRPDPALPEVPKPYWFIRKAVVVFKSFPQLGIIFLGGSYMTPQSGGAMLHASMFLYIGGPLGTVVAQEACYTCRRRHIQCDRSQTPCRKCEKAGLKCLDKRPIRWVQGVAIRGGMRGRSHQNEIISSTPVSAIEMALEPSIKIQEPLDARASTQIVPKDTPISMPVSMEDEPLAKLDPSARYYLNYYNDRICQVFIVYDSKNNPFRSLISLALSDSVLLDAMLALAARHRANSEQPFSANRADVSTVSTDADREALQFKYRAIQGLSRTVSSQHSYRVATVATVFLLVFLDLLESGCDRWNYHLEGAKTLMTLTPSSDPGRTIERIRKFIVKQIHLIESLGATFVRPELLSKCPSIDESSNLLDDVIEESFLGCPEFILTAVQFFSLQRDTIANENSPGQPRAEDVLSILDAVRNFDCRAWASALPQESVTHDLDGLTKLARAYQLGGILYGQRILDAVEKTRTSRETVLSELIDIITSLQPTNLLKCTLWPITIAGLECQARRQRDLLIQALKKFWQDTKCSNVTSAADILQNYWSKTDHNPDVANDWIFDIGRSSHDWLLI</sequence>
<dbReference type="RefSeq" id="XP_660904.1">
    <property type="nucleotide sequence ID" value="XM_655812.1"/>
</dbReference>
<evidence type="ECO:0000259" key="6">
    <source>
        <dbReference type="PROSITE" id="PS50048"/>
    </source>
</evidence>
<dbReference type="Proteomes" id="UP000000560">
    <property type="component" value="Chromosome VI"/>
</dbReference>
<dbReference type="InterPro" id="IPR036864">
    <property type="entry name" value="Zn2-C6_fun-type_DNA-bd_sf"/>
</dbReference>
<dbReference type="GO" id="GO:0045944">
    <property type="term" value="P:positive regulation of transcription by RNA polymerase II"/>
    <property type="evidence" value="ECO:0000318"/>
    <property type="project" value="GO_Central"/>
</dbReference>
<accession>C8VI01</accession>
<protein>
    <submittedName>
        <fullName evidence="7">Zn(II)2Cys6 transcription factor (Eurofung)</fullName>
    </submittedName>
</protein>
<dbReference type="PROSITE" id="PS50048">
    <property type="entry name" value="ZN2_CY6_FUNGAL_2"/>
    <property type="match status" value="1"/>
</dbReference>
<dbReference type="KEGG" id="ani:ANIA_03300"/>
<dbReference type="InParanoid" id="Q5B830"/>
<keyword evidence="2" id="KW-0805">Transcription regulation</keyword>
<dbReference type="PANTHER" id="PTHR37534:SF8">
    <property type="entry name" value="ZN(II)2CYS6 TRANSCRIPTION FACTOR (EUROFUNG)"/>
    <property type="match status" value="1"/>
</dbReference>
<comment type="subcellular location">
    <subcellularLocation>
        <location evidence="1">Nucleus</location>
    </subcellularLocation>
</comment>
<dbReference type="SUPFAM" id="SSF57701">
    <property type="entry name" value="Zn2/Cys6 DNA-binding domain"/>
    <property type="match status" value="1"/>
</dbReference>
<evidence type="ECO:0000256" key="5">
    <source>
        <dbReference type="ARBA" id="ARBA00023242"/>
    </source>
</evidence>
<reference evidence="8" key="2">
    <citation type="journal article" date="2009" name="Fungal Genet. Biol.">
        <title>The 2008 update of the Aspergillus nidulans genome annotation: a community effort.</title>
        <authorList>
            <person name="Wortman J.R."/>
            <person name="Gilsenan J.M."/>
            <person name="Joardar V."/>
            <person name="Deegan J."/>
            <person name="Clutterbuck J."/>
            <person name="Andersen M.R."/>
            <person name="Archer D."/>
            <person name="Bencina M."/>
            <person name="Braus G."/>
            <person name="Coutinho P."/>
            <person name="von Dohren H."/>
            <person name="Doonan J."/>
            <person name="Driessen A.J."/>
            <person name="Durek P."/>
            <person name="Espeso E."/>
            <person name="Fekete E."/>
            <person name="Flipphi M."/>
            <person name="Estrada C.G."/>
            <person name="Geysens S."/>
            <person name="Goldman G."/>
            <person name="de Groot P.W."/>
            <person name="Hansen K."/>
            <person name="Harris S.D."/>
            <person name="Heinekamp T."/>
            <person name="Helmstaedt K."/>
            <person name="Henrissat B."/>
            <person name="Hofmann G."/>
            <person name="Homan T."/>
            <person name="Horio T."/>
            <person name="Horiuchi H."/>
            <person name="James S."/>
            <person name="Jones M."/>
            <person name="Karaffa L."/>
            <person name="Karanyi Z."/>
            <person name="Kato M."/>
            <person name="Keller N."/>
            <person name="Kelly D.E."/>
            <person name="Kiel J.A."/>
            <person name="Kim J.M."/>
            <person name="van der Klei I.J."/>
            <person name="Klis F.M."/>
            <person name="Kovalchuk A."/>
            <person name="Krasevec N."/>
            <person name="Kubicek C.P."/>
            <person name="Liu B."/>
            <person name="Maccabe A."/>
            <person name="Meyer V."/>
            <person name="Mirabito P."/>
            <person name="Miskei M."/>
            <person name="Mos M."/>
            <person name="Mullins J."/>
            <person name="Nelson D.R."/>
            <person name="Nielsen J."/>
            <person name="Oakley B.R."/>
            <person name="Osmani S.A."/>
            <person name="Pakula T."/>
            <person name="Paszewski A."/>
            <person name="Paulsen I."/>
            <person name="Pilsyk S."/>
            <person name="Pocsi I."/>
            <person name="Punt P.J."/>
            <person name="Ram A.F."/>
            <person name="Ren Q."/>
            <person name="Robellet X."/>
            <person name="Robson G."/>
            <person name="Seiboth B."/>
            <person name="van Solingen P."/>
            <person name="Specht T."/>
            <person name="Sun J."/>
            <person name="Taheri-Talesh N."/>
            <person name="Takeshita N."/>
            <person name="Ussery D."/>
            <person name="vanKuyk P.A."/>
            <person name="Visser H."/>
            <person name="van de Vondervoort P.J."/>
            <person name="de Vries R.P."/>
            <person name="Walton J."/>
            <person name="Xiang X."/>
            <person name="Xiong Y."/>
            <person name="Zeng A.P."/>
            <person name="Brandt B.W."/>
            <person name="Cornell M.J."/>
            <person name="van den Hondel C.A."/>
            <person name="Visser J."/>
            <person name="Oliver S.G."/>
            <person name="Turner G."/>
        </authorList>
    </citation>
    <scope>GENOME REANNOTATION</scope>
    <source>
        <strain evidence="8">FGSC A4 / ATCC 38163 / CBS 112.46 / NRRL 194 / M139</strain>
    </source>
</reference>
<evidence type="ECO:0000256" key="2">
    <source>
        <dbReference type="ARBA" id="ARBA00023015"/>
    </source>
</evidence>
<dbReference type="Pfam" id="PF00172">
    <property type="entry name" value="Zn_clus"/>
    <property type="match status" value="1"/>
</dbReference>
<dbReference type="PROSITE" id="PS00463">
    <property type="entry name" value="ZN2_CY6_FUNGAL_1"/>
    <property type="match status" value="1"/>
</dbReference>
<dbReference type="GO" id="GO:0005634">
    <property type="term" value="C:nucleus"/>
    <property type="evidence" value="ECO:0000318"/>
    <property type="project" value="GO_Central"/>
</dbReference>
<dbReference type="PANTHER" id="PTHR37534">
    <property type="entry name" value="TRANSCRIPTIONAL ACTIVATOR PROTEIN UGA3"/>
    <property type="match status" value="1"/>
</dbReference>
<evidence type="ECO:0000313" key="8">
    <source>
        <dbReference type="Proteomes" id="UP000000560"/>
    </source>
</evidence>
<keyword evidence="5" id="KW-0539">Nucleus</keyword>
<dbReference type="OMA" id="DRWNVHL"/>
<keyword evidence="4" id="KW-0804">Transcription</keyword>
<dbReference type="AlphaFoldDB" id="Q5B830"/>
<evidence type="ECO:0000256" key="4">
    <source>
        <dbReference type="ARBA" id="ARBA00023163"/>
    </source>
</evidence>